<dbReference type="EMBL" id="CP065937">
    <property type="protein sequence ID" value="QQA62434.1"/>
    <property type="molecule type" value="Genomic_DNA"/>
</dbReference>
<dbReference type="Pfam" id="PF04606">
    <property type="entry name" value="Ogr_Delta"/>
    <property type="match status" value="1"/>
</dbReference>
<name>A0A7T3X5A4_AERCA</name>
<gene>
    <name evidence="2" type="ORF">JC965_08185</name>
</gene>
<proteinExistence type="predicted"/>
<dbReference type="AlphaFoldDB" id="A0A7T3X5A4"/>
<accession>A0A7T3X5A4</accession>
<sequence>MRLICPHCNSRMTSRTTRQMSLLSVESYQRCTNFECGFRCKVLAEIVAELKPAELRNPAVVLPVVHTAQPIPTHSRPFPAIEALKQAGVAETAAEQEGA</sequence>
<protein>
    <submittedName>
        <fullName evidence="2">Ogr/Delta-like zinc finger family protein</fullName>
    </submittedName>
</protein>
<organism evidence="2">
    <name type="scientific">Aeromonas caviae</name>
    <name type="common">Aeromonas punctata</name>
    <dbReference type="NCBI Taxonomy" id="648"/>
    <lineage>
        <taxon>Bacteria</taxon>
        <taxon>Pseudomonadati</taxon>
        <taxon>Pseudomonadota</taxon>
        <taxon>Gammaproteobacteria</taxon>
        <taxon>Aeromonadales</taxon>
        <taxon>Aeromonadaceae</taxon>
        <taxon>Aeromonas</taxon>
    </lineage>
</organism>
<reference evidence="2" key="1">
    <citation type="submission" date="2020-12" db="EMBL/GenBank/DDBJ databases">
        <title>GES Beta-lactamases isolated from hospital effluents in Brazil.</title>
        <authorList>
            <person name="Conte D."/>
            <person name="Mesa D."/>
            <person name="Palmeiro J.K."/>
            <person name="Dalla-Costa L.M."/>
        </authorList>
    </citation>
    <scope>NUCLEOTIDE SEQUENCE [LARGE SCALE GENOMIC DNA]</scope>
    <source>
        <strain evidence="2">Aero21</strain>
    </source>
</reference>
<dbReference type="InterPro" id="IPR007684">
    <property type="entry name" value="Znf_Ogr/Delta"/>
</dbReference>
<evidence type="ECO:0000259" key="1">
    <source>
        <dbReference type="Pfam" id="PF04606"/>
    </source>
</evidence>
<evidence type="ECO:0000313" key="2">
    <source>
        <dbReference type="EMBL" id="QQA62434.1"/>
    </source>
</evidence>
<feature type="domain" description="Zinc finger Ogr/Delta-type" evidence="1">
    <location>
        <begin position="5"/>
        <end position="47"/>
    </location>
</feature>